<dbReference type="AlphaFoldDB" id="A0A6G6Y744"/>
<evidence type="ECO:0000313" key="8">
    <source>
        <dbReference type="Proteomes" id="UP000501568"/>
    </source>
</evidence>
<evidence type="ECO:0000256" key="4">
    <source>
        <dbReference type="ARBA" id="ARBA00022827"/>
    </source>
</evidence>
<evidence type="ECO:0000256" key="5">
    <source>
        <dbReference type="ARBA" id="ARBA00023002"/>
    </source>
</evidence>
<dbReference type="PANTHER" id="PTHR43884">
    <property type="entry name" value="ACYL-COA DEHYDROGENASE"/>
    <property type="match status" value="1"/>
</dbReference>
<sequence>MRIEQTELRDAGRQLLGDLGPGTNTGEALAAIRDAGWLALTASEAQGGLEQPFEAAAWLYLEIGHAISPAPLLPGLMAADAINAAQGYAGADEWIGRIAAGEPPAASLLCPTEAALNHADGMLSGALAMVQGAGSASHVLVAAPGIAALVPLDRDGVTVTPHTMWDATRELAEVSFDGVAIEAGDILAEGKAADVVIAAATTHLHFAIAGDCVGSATALLDQTVEYLKTRKQFDRPLAMFQALKHRCADLKAYIVAAEAMYFDGLAQYEDGTADPVTLARGVKALCSATFRDVAEESMQLHGGIGMTSEYPCHLYFKRALLNEHLASGNDACEVAVGQALQKEMAA</sequence>
<dbReference type="Proteomes" id="UP000501568">
    <property type="component" value="Chromosome"/>
</dbReference>
<dbReference type="InterPro" id="IPR009100">
    <property type="entry name" value="AcylCoA_DH/oxidase_NM_dom_sf"/>
</dbReference>
<keyword evidence="8" id="KW-1185">Reference proteome</keyword>
<evidence type="ECO:0000256" key="3">
    <source>
        <dbReference type="ARBA" id="ARBA00022630"/>
    </source>
</evidence>
<accession>A0A6G6Y744</accession>
<dbReference type="GO" id="GO:0050660">
    <property type="term" value="F:flavin adenine dinucleotide binding"/>
    <property type="evidence" value="ECO:0007669"/>
    <property type="project" value="InterPro"/>
</dbReference>
<keyword evidence="3" id="KW-0285">Flavoprotein</keyword>
<dbReference type="Pfam" id="PF00441">
    <property type="entry name" value="Acyl-CoA_dh_1"/>
    <property type="match status" value="1"/>
</dbReference>
<keyword evidence="4" id="KW-0274">FAD</keyword>
<feature type="domain" description="Acyl-CoA dehydrogenase/oxidase C-terminal" evidence="6">
    <location>
        <begin position="200"/>
        <end position="326"/>
    </location>
</feature>
<dbReference type="GO" id="GO:0003995">
    <property type="term" value="F:acyl-CoA dehydrogenase activity"/>
    <property type="evidence" value="ECO:0007669"/>
    <property type="project" value="TreeGrafter"/>
</dbReference>
<dbReference type="InterPro" id="IPR046373">
    <property type="entry name" value="Acyl-CoA_Oxase/DH_mid-dom_sf"/>
</dbReference>
<dbReference type="Gene3D" id="1.10.540.10">
    <property type="entry name" value="Acyl-CoA dehydrogenase/oxidase, N-terminal domain"/>
    <property type="match status" value="1"/>
</dbReference>
<proteinExistence type="inferred from homology"/>
<dbReference type="InterPro" id="IPR037069">
    <property type="entry name" value="AcylCoA_DH/ox_N_sf"/>
</dbReference>
<name>A0A6G6Y744_9SPHN</name>
<comment type="cofactor">
    <cofactor evidence="1">
        <name>FAD</name>
        <dbReference type="ChEBI" id="CHEBI:57692"/>
    </cofactor>
</comment>
<reference evidence="7 8" key="1">
    <citation type="submission" date="2020-02" db="EMBL/GenBank/DDBJ databases">
        <authorList>
            <person name="Zheng R.K."/>
            <person name="Sun C.M."/>
        </authorList>
    </citation>
    <scope>NUCLEOTIDE SEQUENCE [LARGE SCALE GENOMIC DNA]</scope>
    <source>
        <strain evidence="8">zrk23</strain>
    </source>
</reference>
<protein>
    <submittedName>
        <fullName evidence="7">Acyl-CoA/acyl-ACP dehydrogenase</fullName>
    </submittedName>
</protein>
<keyword evidence="5" id="KW-0560">Oxidoreductase</keyword>
<dbReference type="EMBL" id="CP049109">
    <property type="protein sequence ID" value="QIG80762.1"/>
    <property type="molecule type" value="Genomic_DNA"/>
</dbReference>
<dbReference type="PANTHER" id="PTHR43884:SF20">
    <property type="entry name" value="ACYL-COA DEHYDROGENASE FADE28"/>
    <property type="match status" value="1"/>
</dbReference>
<evidence type="ECO:0000256" key="2">
    <source>
        <dbReference type="ARBA" id="ARBA00009347"/>
    </source>
</evidence>
<dbReference type="Gene3D" id="2.40.110.10">
    <property type="entry name" value="Butyryl-CoA Dehydrogenase, subunit A, domain 2"/>
    <property type="match status" value="1"/>
</dbReference>
<evidence type="ECO:0000256" key="1">
    <source>
        <dbReference type="ARBA" id="ARBA00001974"/>
    </source>
</evidence>
<organism evidence="7 8">
    <name type="scientific">Stakelama tenebrarum</name>
    <dbReference type="NCBI Taxonomy" id="2711215"/>
    <lineage>
        <taxon>Bacteria</taxon>
        <taxon>Pseudomonadati</taxon>
        <taxon>Pseudomonadota</taxon>
        <taxon>Alphaproteobacteria</taxon>
        <taxon>Sphingomonadales</taxon>
        <taxon>Sphingomonadaceae</taxon>
        <taxon>Stakelama</taxon>
    </lineage>
</organism>
<dbReference type="RefSeq" id="WP_165327770.1">
    <property type="nucleotide sequence ID" value="NZ_CP049109.1"/>
</dbReference>
<dbReference type="InterPro" id="IPR009075">
    <property type="entry name" value="AcylCo_DH/oxidase_C"/>
</dbReference>
<dbReference type="InterPro" id="IPR036250">
    <property type="entry name" value="AcylCo_DH-like_C"/>
</dbReference>
<evidence type="ECO:0000313" key="7">
    <source>
        <dbReference type="EMBL" id="QIG80762.1"/>
    </source>
</evidence>
<dbReference type="KEGG" id="spzr:G5C33_13850"/>
<dbReference type="SUPFAM" id="SSF56645">
    <property type="entry name" value="Acyl-CoA dehydrogenase NM domain-like"/>
    <property type="match status" value="1"/>
</dbReference>
<gene>
    <name evidence="7" type="ORF">G5C33_13850</name>
</gene>
<dbReference type="Gene3D" id="1.20.140.10">
    <property type="entry name" value="Butyryl-CoA Dehydrogenase, subunit A, domain 3"/>
    <property type="match status" value="1"/>
</dbReference>
<evidence type="ECO:0000259" key="6">
    <source>
        <dbReference type="Pfam" id="PF00441"/>
    </source>
</evidence>
<dbReference type="SUPFAM" id="SSF47203">
    <property type="entry name" value="Acyl-CoA dehydrogenase C-terminal domain-like"/>
    <property type="match status" value="1"/>
</dbReference>
<comment type="similarity">
    <text evidence="2">Belongs to the acyl-CoA dehydrogenase family.</text>
</comment>